<evidence type="ECO:0000313" key="2">
    <source>
        <dbReference type="Proteomes" id="UP000199572"/>
    </source>
</evidence>
<name>A0A1H9IPI3_9SPHI</name>
<dbReference type="AlphaFoldDB" id="A0A1H9IPI3"/>
<accession>A0A1H9IPI3</accession>
<dbReference type="RefSeq" id="WP_139180102.1">
    <property type="nucleotide sequence ID" value="NZ_FOGG01000001.1"/>
</dbReference>
<dbReference type="EMBL" id="FOGG01000001">
    <property type="protein sequence ID" value="SEQ76504.1"/>
    <property type="molecule type" value="Genomic_DNA"/>
</dbReference>
<protein>
    <submittedName>
        <fullName evidence="1">Uncharacterized protein</fullName>
    </submittedName>
</protein>
<proteinExistence type="predicted"/>
<sequence>MLRKIKPQYNTLEELKHYVEQKDPSLQCKIEIDQWVDTLVKASNKCLVIKKSATAGAKIILVEPHVVGVEGIMPGHFFNNFRRGIVAIALDIFTASGRNQIANQVDGWMKEIEN</sequence>
<gene>
    <name evidence="1" type="ORF">SAMN04488023_10138</name>
</gene>
<reference evidence="1 2" key="1">
    <citation type="submission" date="2016-10" db="EMBL/GenBank/DDBJ databases">
        <authorList>
            <person name="de Groot N.N."/>
        </authorList>
    </citation>
    <scope>NUCLEOTIDE SEQUENCE [LARGE SCALE GENOMIC DNA]</scope>
    <source>
        <strain evidence="1 2">DSM 18610</strain>
    </source>
</reference>
<dbReference type="STRING" id="390241.SAMN04488023_10138"/>
<dbReference type="Proteomes" id="UP000199572">
    <property type="component" value="Unassembled WGS sequence"/>
</dbReference>
<organism evidence="1 2">
    <name type="scientific">Pedobacter rhizosphaerae</name>
    <dbReference type="NCBI Taxonomy" id="390241"/>
    <lineage>
        <taxon>Bacteria</taxon>
        <taxon>Pseudomonadati</taxon>
        <taxon>Bacteroidota</taxon>
        <taxon>Sphingobacteriia</taxon>
        <taxon>Sphingobacteriales</taxon>
        <taxon>Sphingobacteriaceae</taxon>
        <taxon>Pedobacter</taxon>
    </lineage>
</organism>
<dbReference type="OrthoDB" id="1438925at2"/>
<keyword evidence="2" id="KW-1185">Reference proteome</keyword>
<evidence type="ECO:0000313" key="1">
    <source>
        <dbReference type="EMBL" id="SEQ76504.1"/>
    </source>
</evidence>